<organism evidence="2 3">
    <name type="scientific">Camelina sativa</name>
    <name type="common">False flax</name>
    <name type="synonym">Myagrum sativum</name>
    <dbReference type="NCBI Taxonomy" id="90675"/>
    <lineage>
        <taxon>Eukaryota</taxon>
        <taxon>Viridiplantae</taxon>
        <taxon>Streptophyta</taxon>
        <taxon>Embryophyta</taxon>
        <taxon>Tracheophyta</taxon>
        <taxon>Spermatophyta</taxon>
        <taxon>Magnoliopsida</taxon>
        <taxon>eudicotyledons</taxon>
        <taxon>Gunneridae</taxon>
        <taxon>Pentapetalae</taxon>
        <taxon>rosids</taxon>
        <taxon>malvids</taxon>
        <taxon>Brassicales</taxon>
        <taxon>Brassicaceae</taxon>
        <taxon>Camelineae</taxon>
        <taxon>Camelina</taxon>
    </lineage>
</organism>
<feature type="compositionally biased region" description="Polar residues" evidence="1">
    <location>
        <begin position="38"/>
        <end position="48"/>
    </location>
</feature>
<dbReference type="RefSeq" id="XP_019085002.1">
    <property type="nucleotide sequence ID" value="XM_019229457.1"/>
</dbReference>
<evidence type="ECO:0000313" key="2">
    <source>
        <dbReference type="Proteomes" id="UP000694864"/>
    </source>
</evidence>
<feature type="compositionally biased region" description="Polar residues" evidence="1">
    <location>
        <begin position="1"/>
        <end position="13"/>
    </location>
</feature>
<feature type="region of interest" description="Disordered" evidence="1">
    <location>
        <begin position="1"/>
        <end position="48"/>
    </location>
</feature>
<gene>
    <name evidence="3" type="primary">LOC109126238</name>
</gene>
<reference evidence="2" key="1">
    <citation type="journal article" date="2014" name="Nat. Commun.">
        <title>The emerging biofuel crop Camelina sativa retains a highly undifferentiated hexaploid genome structure.</title>
        <authorList>
            <person name="Kagale S."/>
            <person name="Koh C."/>
            <person name="Nixon J."/>
            <person name="Bollina V."/>
            <person name="Clarke W.E."/>
            <person name="Tuteja R."/>
            <person name="Spillane C."/>
            <person name="Robinson S.J."/>
            <person name="Links M.G."/>
            <person name="Clarke C."/>
            <person name="Higgins E.E."/>
            <person name="Huebert T."/>
            <person name="Sharpe A.G."/>
            <person name="Parkin I.A."/>
        </authorList>
    </citation>
    <scope>NUCLEOTIDE SEQUENCE [LARGE SCALE GENOMIC DNA]</scope>
    <source>
        <strain evidence="2">cv. DH55</strain>
    </source>
</reference>
<protein>
    <submittedName>
        <fullName evidence="3">Uncharacterized protein LOC109126238</fullName>
    </submittedName>
</protein>
<keyword evidence="2" id="KW-1185">Reference proteome</keyword>
<evidence type="ECO:0000313" key="3">
    <source>
        <dbReference type="RefSeq" id="XP_019085002.1"/>
    </source>
</evidence>
<dbReference type="GeneID" id="109126238"/>
<accession>A0ABM1QE14</accession>
<reference evidence="3" key="2">
    <citation type="submission" date="2025-08" db="UniProtKB">
        <authorList>
            <consortium name="RefSeq"/>
        </authorList>
    </citation>
    <scope>IDENTIFICATION</scope>
    <source>
        <tissue evidence="3">Leaf</tissue>
    </source>
</reference>
<evidence type="ECO:0000256" key="1">
    <source>
        <dbReference type="SAM" id="MobiDB-lite"/>
    </source>
</evidence>
<proteinExistence type="predicted"/>
<name>A0ABM1QE14_CAMSA</name>
<sequence length="91" mass="10128">MVYIQRNGSQTAISHHPILGDTSLPSPHIYQPNLPKTRANSIDSPQTLSPSMYLSEKAEDRSMLTDRLPQKLVCLSDKPSIPSQPHHELAL</sequence>
<dbReference type="Proteomes" id="UP000694864">
    <property type="component" value="Chromosome 9"/>
</dbReference>